<dbReference type="AlphaFoldDB" id="A0A1W6LA31"/>
<protein>
    <submittedName>
        <fullName evidence="6">ABC transporter</fullName>
    </submittedName>
</protein>
<dbReference type="InterPro" id="IPR017871">
    <property type="entry name" value="ABC_transporter-like_CS"/>
</dbReference>
<evidence type="ECO:0000256" key="4">
    <source>
        <dbReference type="ARBA" id="ARBA00022741"/>
    </source>
</evidence>
<dbReference type="SUPFAM" id="SSF52540">
    <property type="entry name" value="P-loop containing nucleoside triphosphate hydrolases"/>
    <property type="match status" value="1"/>
</dbReference>
<dbReference type="SMART" id="SM00382">
    <property type="entry name" value="AAA"/>
    <property type="match status" value="1"/>
</dbReference>
<accession>A0A1W6LA31</accession>
<name>A0A1W6LA31_9BURK</name>
<keyword evidence="7" id="KW-1185">Reference proteome</keyword>
<dbReference type="InterPro" id="IPR003593">
    <property type="entry name" value="AAA+_ATPase"/>
</dbReference>
<organism evidence="6 7">
    <name type="scientific">Piscinibacter gummiphilus</name>
    <dbReference type="NCBI Taxonomy" id="946333"/>
    <lineage>
        <taxon>Bacteria</taxon>
        <taxon>Pseudomonadati</taxon>
        <taxon>Pseudomonadota</taxon>
        <taxon>Betaproteobacteria</taxon>
        <taxon>Burkholderiales</taxon>
        <taxon>Sphaerotilaceae</taxon>
        <taxon>Piscinibacter</taxon>
    </lineage>
</organism>
<evidence type="ECO:0000256" key="3">
    <source>
        <dbReference type="ARBA" id="ARBA00022475"/>
    </source>
</evidence>
<dbReference type="Gene3D" id="3.40.50.300">
    <property type="entry name" value="P-loop containing nucleotide triphosphate hydrolases"/>
    <property type="match status" value="1"/>
</dbReference>
<dbReference type="PROSITE" id="PS00211">
    <property type="entry name" value="ABC_TRANSPORTER_1"/>
    <property type="match status" value="1"/>
</dbReference>
<dbReference type="RefSeq" id="WP_407081686.1">
    <property type="nucleotide sequence ID" value="NZ_BSPR01000004.1"/>
</dbReference>
<dbReference type="PANTHER" id="PTHR42788:SF13">
    <property type="entry name" value="ALIPHATIC SULFONATES IMPORT ATP-BINDING PROTEIN SSUB"/>
    <property type="match status" value="1"/>
</dbReference>
<evidence type="ECO:0000256" key="5">
    <source>
        <dbReference type="ARBA" id="ARBA00022840"/>
    </source>
</evidence>
<dbReference type="CDD" id="cd03293">
    <property type="entry name" value="ABC_NrtD_SsuB_transporters"/>
    <property type="match status" value="1"/>
</dbReference>
<proteinExistence type="inferred from homology"/>
<evidence type="ECO:0000256" key="1">
    <source>
        <dbReference type="ARBA" id="ARBA00005417"/>
    </source>
</evidence>
<gene>
    <name evidence="6" type="ORF">A4W93_14825</name>
</gene>
<dbReference type="PROSITE" id="PS50893">
    <property type="entry name" value="ABC_TRANSPORTER_2"/>
    <property type="match status" value="1"/>
</dbReference>
<dbReference type="Pfam" id="PF00005">
    <property type="entry name" value="ABC_tran"/>
    <property type="match status" value="1"/>
</dbReference>
<dbReference type="GO" id="GO:0005524">
    <property type="term" value="F:ATP binding"/>
    <property type="evidence" value="ECO:0007669"/>
    <property type="project" value="UniProtKB-KW"/>
</dbReference>
<dbReference type="GO" id="GO:0016887">
    <property type="term" value="F:ATP hydrolysis activity"/>
    <property type="evidence" value="ECO:0007669"/>
    <property type="project" value="InterPro"/>
</dbReference>
<dbReference type="STRING" id="946333.A4W93_14825"/>
<sequence length="268" mass="29312">MSAVPAPTASNAGLVIEFAGVGQTFTSSDGSPVVALQDVNLGLRRHEFVSVIGPSGCGKSTLLRLVGGLLRPTSGTVSIFGMPVTEPRDEIGFAFQRPTLLPWLDVLDNVTFPMRHKYGRVDARDTARAQELLAVTGLADFARKRPAELSGGMQQRVAIARALLHDPDILLMDEPFSALDALTRDEMSFELLRIWSERPKTVVFVTHSIQEALLLSDRIVVMSARPGRVAEIIDVPLPRPRNLATLSDPVFTHLANEIRVKVFSRKPE</sequence>
<evidence type="ECO:0000313" key="6">
    <source>
        <dbReference type="EMBL" id="ARN21064.1"/>
    </source>
</evidence>
<keyword evidence="3" id="KW-0472">Membrane</keyword>
<dbReference type="EMBL" id="CP015118">
    <property type="protein sequence ID" value="ARN21064.1"/>
    <property type="molecule type" value="Genomic_DNA"/>
</dbReference>
<dbReference type="InterPro" id="IPR050166">
    <property type="entry name" value="ABC_transporter_ATP-bind"/>
</dbReference>
<reference evidence="6 7" key="1">
    <citation type="submission" date="2016-04" db="EMBL/GenBank/DDBJ databases">
        <title>Complete genome sequence of natural rubber-degrading, novel Gram-negative bacterium, Rhizobacter gummiphilus strain NS21.</title>
        <authorList>
            <person name="Tabata M."/>
            <person name="Kasai D."/>
            <person name="Fukuda M."/>
        </authorList>
    </citation>
    <scope>NUCLEOTIDE SEQUENCE [LARGE SCALE GENOMIC DNA]</scope>
    <source>
        <strain evidence="6 7">NS21</strain>
    </source>
</reference>
<comment type="similarity">
    <text evidence="1">Belongs to the ABC transporter superfamily.</text>
</comment>
<dbReference type="Proteomes" id="UP000193427">
    <property type="component" value="Chromosome"/>
</dbReference>
<evidence type="ECO:0000313" key="7">
    <source>
        <dbReference type="Proteomes" id="UP000193427"/>
    </source>
</evidence>
<dbReference type="InterPro" id="IPR003439">
    <property type="entry name" value="ABC_transporter-like_ATP-bd"/>
</dbReference>
<evidence type="ECO:0000256" key="2">
    <source>
        <dbReference type="ARBA" id="ARBA00022448"/>
    </source>
</evidence>
<keyword evidence="2" id="KW-0813">Transport</keyword>
<dbReference type="PANTHER" id="PTHR42788">
    <property type="entry name" value="TAURINE IMPORT ATP-BINDING PROTEIN-RELATED"/>
    <property type="match status" value="1"/>
</dbReference>
<dbReference type="InterPro" id="IPR027417">
    <property type="entry name" value="P-loop_NTPase"/>
</dbReference>
<keyword evidence="3" id="KW-1003">Cell membrane</keyword>
<keyword evidence="5" id="KW-0067">ATP-binding</keyword>
<keyword evidence="4" id="KW-0547">Nucleotide-binding</keyword>
<dbReference type="KEGG" id="rgu:A4W93_14825"/>